<dbReference type="Proteomes" id="UP001143543">
    <property type="component" value="Unassembled WGS sequence"/>
</dbReference>
<dbReference type="NCBIfam" id="TIGR04183">
    <property type="entry name" value="Por_Secre_tail"/>
    <property type="match status" value="1"/>
</dbReference>
<keyword evidence="1 2" id="KW-0732">Signal</keyword>
<accession>A0ABQ5MHJ9</accession>
<proteinExistence type="predicted"/>
<feature type="signal peptide" evidence="2">
    <location>
        <begin position="1"/>
        <end position="19"/>
    </location>
</feature>
<keyword evidence="5" id="KW-1185">Reference proteome</keyword>
<sequence length="421" mass="46500">MKRILQFVLVLVAGLSANAQQVQGSVSMGAGYANMAYYKLATSTEVNAVASSWDIAFLRTSSFSFGARINDQKGISVFEASINPADWSTIDLNNIANWPQLYNSETAWETGAFDNASYNADNGYPLGYGWGEYNMSTHHITGKVIFVLEYTDGTYRKFMIEDFYGGYAIKYATWDGTTWGADQTYTVSNSTNPNNIFNYFDLATGAEVVVEPASTDWDLLFTQYNTDYFGDGTMMYPVTGVLHHPDLEVAKNDESVSSDTSNLTFETDINTIGYDWKTYSGGSYTVNTTMAYYIKYTDDTIYRLTFATFEGSATGVVTFNFEDVTNAMATETFGNDVSFGVYPNPSYDKKVTVVYDIPGGVSVDNTISVYTINGEKVFDKTINANEGFYNTTLDLSSLSGGVYLLKMQSGDFSGTKKLILN</sequence>
<evidence type="ECO:0000313" key="4">
    <source>
        <dbReference type="EMBL" id="GLB48873.1"/>
    </source>
</evidence>
<gene>
    <name evidence="4" type="ORF">Y10_12410</name>
</gene>
<evidence type="ECO:0000256" key="1">
    <source>
        <dbReference type="ARBA" id="ARBA00022729"/>
    </source>
</evidence>
<feature type="domain" description="Secretion system C-terminal sorting" evidence="3">
    <location>
        <begin position="341"/>
        <end position="419"/>
    </location>
</feature>
<dbReference type="RefSeq" id="WP_281764497.1">
    <property type="nucleotide sequence ID" value="NZ_BRVO01000001.1"/>
</dbReference>
<comment type="caution">
    <text evidence="4">The sequence shown here is derived from an EMBL/GenBank/DDBJ whole genome shotgun (WGS) entry which is preliminary data.</text>
</comment>
<protein>
    <recommendedName>
        <fullName evidence="3">Secretion system C-terminal sorting domain-containing protein</fullName>
    </recommendedName>
</protein>
<evidence type="ECO:0000256" key="2">
    <source>
        <dbReference type="SAM" id="SignalP"/>
    </source>
</evidence>
<organism evidence="4 5">
    <name type="scientific">Neptunitalea lumnitzerae</name>
    <dbReference type="NCBI Taxonomy" id="2965509"/>
    <lineage>
        <taxon>Bacteria</taxon>
        <taxon>Pseudomonadati</taxon>
        <taxon>Bacteroidota</taxon>
        <taxon>Flavobacteriia</taxon>
        <taxon>Flavobacteriales</taxon>
        <taxon>Flavobacteriaceae</taxon>
        <taxon>Neptunitalea</taxon>
    </lineage>
</organism>
<evidence type="ECO:0000313" key="5">
    <source>
        <dbReference type="Proteomes" id="UP001143543"/>
    </source>
</evidence>
<dbReference type="EMBL" id="BRVO01000001">
    <property type="protein sequence ID" value="GLB48873.1"/>
    <property type="molecule type" value="Genomic_DNA"/>
</dbReference>
<reference evidence="4" key="1">
    <citation type="submission" date="2022-07" db="EMBL/GenBank/DDBJ databases">
        <title>Taxonomy of Novel Oxalotrophic and Methylotrophic Bacteria.</title>
        <authorList>
            <person name="Sahin N."/>
            <person name="Tani A."/>
        </authorList>
    </citation>
    <scope>NUCLEOTIDE SEQUENCE</scope>
    <source>
        <strain evidence="4">Y10</strain>
    </source>
</reference>
<dbReference type="InterPro" id="IPR026444">
    <property type="entry name" value="Secre_tail"/>
</dbReference>
<name>A0ABQ5MHJ9_9FLAO</name>
<evidence type="ECO:0000259" key="3">
    <source>
        <dbReference type="Pfam" id="PF18962"/>
    </source>
</evidence>
<dbReference type="Pfam" id="PF18962">
    <property type="entry name" value="Por_Secre_tail"/>
    <property type="match status" value="1"/>
</dbReference>
<feature type="chain" id="PRO_5045395183" description="Secretion system C-terminal sorting domain-containing protein" evidence="2">
    <location>
        <begin position="20"/>
        <end position="421"/>
    </location>
</feature>